<name>H5SFN4_9CHLR</name>
<dbReference type="InterPro" id="IPR036188">
    <property type="entry name" value="FAD/NAD-bd_sf"/>
</dbReference>
<proteinExistence type="predicted"/>
<keyword evidence="1" id="KW-0560">Oxidoreductase</keyword>
<feature type="domain" description="FAD dependent oxidoreductase" evidence="2">
    <location>
        <begin position="7"/>
        <end position="353"/>
    </location>
</feature>
<evidence type="ECO:0000313" key="3">
    <source>
        <dbReference type="EMBL" id="BAL54970.1"/>
    </source>
</evidence>
<dbReference type="GO" id="GO:0005737">
    <property type="term" value="C:cytoplasm"/>
    <property type="evidence" value="ECO:0007669"/>
    <property type="project" value="TreeGrafter"/>
</dbReference>
<evidence type="ECO:0000256" key="1">
    <source>
        <dbReference type="ARBA" id="ARBA00023002"/>
    </source>
</evidence>
<dbReference type="Pfam" id="PF01266">
    <property type="entry name" value="DAO"/>
    <property type="match status" value="1"/>
</dbReference>
<dbReference type="Gene3D" id="3.50.50.60">
    <property type="entry name" value="FAD/NAD(P)-binding domain"/>
    <property type="match status" value="1"/>
</dbReference>
<reference evidence="3" key="1">
    <citation type="journal article" date="2005" name="Environ. Microbiol.">
        <title>Genetic and functional properties of uncultivated thermophilic crenarchaeotes from a subsurface gold mine as revealed by analysis of genome fragments.</title>
        <authorList>
            <person name="Nunoura T."/>
            <person name="Hirayama H."/>
            <person name="Takami H."/>
            <person name="Oida H."/>
            <person name="Nishi S."/>
            <person name="Shimamura S."/>
            <person name="Suzuki Y."/>
            <person name="Inagaki F."/>
            <person name="Takai K."/>
            <person name="Nealson K.H."/>
            <person name="Horikoshi K."/>
        </authorList>
    </citation>
    <scope>NUCLEOTIDE SEQUENCE</scope>
</reference>
<organism evidence="3">
    <name type="scientific">uncultured Chloroflexota bacterium</name>
    <dbReference type="NCBI Taxonomy" id="166587"/>
    <lineage>
        <taxon>Bacteria</taxon>
        <taxon>Bacillati</taxon>
        <taxon>Chloroflexota</taxon>
        <taxon>environmental samples</taxon>
    </lineage>
</organism>
<dbReference type="AlphaFoldDB" id="H5SFN4"/>
<accession>H5SFN4</accession>
<dbReference type="GO" id="GO:0016491">
    <property type="term" value="F:oxidoreductase activity"/>
    <property type="evidence" value="ECO:0007669"/>
    <property type="project" value="UniProtKB-KW"/>
</dbReference>
<dbReference type="Gene3D" id="3.30.9.10">
    <property type="entry name" value="D-Amino Acid Oxidase, subunit A, domain 2"/>
    <property type="match status" value="1"/>
</dbReference>
<protein>
    <submittedName>
        <fullName evidence="3">Hypothetical conserved protein</fullName>
    </submittedName>
</protein>
<dbReference type="PANTHER" id="PTHR13847:SF287">
    <property type="entry name" value="FAD-DEPENDENT OXIDOREDUCTASE DOMAIN-CONTAINING PROTEIN 1"/>
    <property type="match status" value="1"/>
</dbReference>
<sequence length="389" mass="42849">MNARTFDVLIIGAGAHGASLAFHLSQRGVKVAVLEKDHIAAGATGRSSGLVRMHYDLEAEARLAWEAFQWFRDWKERVGGECGFTRTGFIQLAPREKAKALRANTEMLQRIGIPTFLITAEDVRRLAPSFFTEDFDYAAYEPESGYADPVLTANSLMEAARARGATLVQDCRVTGILVRAGAVYGVESTQGEFHAPVVVNAAGAWAGPICRMAGVELPLSTWRHEVMYVVRPAELRLPHPTVIDFPNWMYFRPEGKLTLVGLEDGNPSGEDPEGNTSQVRPEFIERAIDRLCRRIPQMEKAHLHSAHAGYDGLSADQHPVIGPAGPQGFWLDCGFSGTGFKISPAVGLCLSEWILDGAPRTVDITIFSPQRFERGQFLRGEHSYGDIWL</sequence>
<dbReference type="SUPFAM" id="SSF51905">
    <property type="entry name" value="FAD/NAD(P)-binding domain"/>
    <property type="match status" value="1"/>
</dbReference>
<reference evidence="3" key="2">
    <citation type="journal article" date="2012" name="PLoS ONE">
        <title>A Deeply Branching Thermophilic Bacterium with an Ancient Acetyl-CoA Pathway Dominates a Subsurface Ecosystem.</title>
        <authorList>
            <person name="Takami H."/>
            <person name="Noguchi H."/>
            <person name="Takaki Y."/>
            <person name="Uchiyama I."/>
            <person name="Toyoda A."/>
            <person name="Nishi S."/>
            <person name="Chee G.-J."/>
            <person name="Arai W."/>
            <person name="Nunoura T."/>
            <person name="Itoh T."/>
            <person name="Hattori M."/>
            <person name="Takai K."/>
        </authorList>
    </citation>
    <scope>NUCLEOTIDE SEQUENCE</scope>
</reference>
<dbReference type="InterPro" id="IPR006076">
    <property type="entry name" value="FAD-dep_OxRdtase"/>
</dbReference>
<dbReference type="PANTHER" id="PTHR13847">
    <property type="entry name" value="SARCOSINE DEHYDROGENASE-RELATED"/>
    <property type="match status" value="1"/>
</dbReference>
<gene>
    <name evidence="3" type="ORF">HGMM_F22C05C16</name>
</gene>
<evidence type="ECO:0000259" key="2">
    <source>
        <dbReference type="Pfam" id="PF01266"/>
    </source>
</evidence>
<dbReference type="EMBL" id="AP011705">
    <property type="protein sequence ID" value="BAL54970.1"/>
    <property type="molecule type" value="Genomic_DNA"/>
</dbReference>